<dbReference type="AlphaFoldDB" id="A0A8T4IZ21"/>
<organism evidence="2 3">
    <name type="scientific">Streptomyces daliensis</name>
    <dbReference type="NCBI Taxonomy" id="299421"/>
    <lineage>
        <taxon>Bacteria</taxon>
        <taxon>Bacillati</taxon>
        <taxon>Actinomycetota</taxon>
        <taxon>Actinomycetes</taxon>
        <taxon>Kitasatosporales</taxon>
        <taxon>Streptomycetaceae</taxon>
        <taxon>Streptomyces</taxon>
    </lineage>
</organism>
<evidence type="ECO:0000313" key="2">
    <source>
        <dbReference type="EMBL" id="MBR7675107.1"/>
    </source>
</evidence>
<name>A0A8T4IZ21_9ACTN</name>
<sequence>MSGVCGRCGCWTAEGRIVQWHSPDRPVLACPLCPPGRREQIASITVLAALIVTLVYVTATHH</sequence>
<dbReference type="Proteomes" id="UP000675554">
    <property type="component" value="Unassembled WGS sequence"/>
</dbReference>
<dbReference type="EMBL" id="JAGSMN010000430">
    <property type="protein sequence ID" value="MBR7675107.1"/>
    <property type="molecule type" value="Genomic_DNA"/>
</dbReference>
<keyword evidence="1" id="KW-1133">Transmembrane helix</keyword>
<protein>
    <submittedName>
        <fullName evidence="2">Uncharacterized protein</fullName>
    </submittedName>
</protein>
<proteinExistence type="predicted"/>
<reference evidence="2" key="1">
    <citation type="submission" date="2021-04" db="EMBL/GenBank/DDBJ databases">
        <title>Sequencing of actinobacteria type strains.</title>
        <authorList>
            <person name="Nguyen G.-S."/>
            <person name="Wentzel A."/>
        </authorList>
    </citation>
    <scope>NUCLEOTIDE SEQUENCE</scope>
    <source>
        <strain evidence="2">DSM 42095</strain>
    </source>
</reference>
<comment type="caution">
    <text evidence="2">The sequence shown here is derived from an EMBL/GenBank/DDBJ whole genome shotgun (WGS) entry which is preliminary data.</text>
</comment>
<evidence type="ECO:0000256" key="1">
    <source>
        <dbReference type="SAM" id="Phobius"/>
    </source>
</evidence>
<feature type="transmembrane region" description="Helical" evidence="1">
    <location>
        <begin position="41"/>
        <end position="59"/>
    </location>
</feature>
<gene>
    <name evidence="2" type="ORF">KDA82_19180</name>
</gene>
<keyword evidence="1" id="KW-0812">Transmembrane</keyword>
<accession>A0A8T4IZ21</accession>
<keyword evidence="1" id="KW-0472">Membrane</keyword>
<keyword evidence="3" id="KW-1185">Reference proteome</keyword>
<evidence type="ECO:0000313" key="3">
    <source>
        <dbReference type="Proteomes" id="UP000675554"/>
    </source>
</evidence>